<dbReference type="Proteomes" id="UP000481621">
    <property type="component" value="Unassembled WGS sequence"/>
</dbReference>
<dbReference type="EMBL" id="JAAIUV010000023">
    <property type="protein sequence ID" value="NEX79820.1"/>
    <property type="molecule type" value="Genomic_DNA"/>
</dbReference>
<dbReference type="RefSeq" id="WP_163252316.1">
    <property type="nucleotide sequence ID" value="NZ_JAAIUV010000023.1"/>
</dbReference>
<dbReference type="GO" id="GO:0008233">
    <property type="term" value="F:peptidase activity"/>
    <property type="evidence" value="ECO:0007669"/>
    <property type="project" value="UniProtKB-KW"/>
</dbReference>
<dbReference type="InterPro" id="IPR014044">
    <property type="entry name" value="CAP_dom"/>
</dbReference>
<evidence type="ECO:0000313" key="4">
    <source>
        <dbReference type="Proteomes" id="UP000481621"/>
    </source>
</evidence>
<feature type="domain" description="SCP" evidence="1">
    <location>
        <begin position="259"/>
        <end position="375"/>
    </location>
</feature>
<evidence type="ECO:0000313" key="3">
    <source>
        <dbReference type="EMBL" id="NEX79820.1"/>
    </source>
</evidence>
<dbReference type="InterPro" id="IPR035940">
    <property type="entry name" value="CAP_sf"/>
</dbReference>
<dbReference type="CDD" id="cd05379">
    <property type="entry name" value="CAP_bacterial"/>
    <property type="match status" value="1"/>
</dbReference>
<gene>
    <name evidence="3" type="ORF">G4Z05_13230</name>
</gene>
<dbReference type="SUPFAM" id="SSF55797">
    <property type="entry name" value="PR-1-like"/>
    <property type="match status" value="1"/>
</dbReference>
<reference evidence="3" key="1">
    <citation type="submission" date="2020-02" db="EMBL/GenBank/DDBJ databases">
        <title>Bacillus sedimentmangrovi sp. nov., isolated from sediment of the mangrove ecosystem.</title>
        <authorList>
            <person name="Liu G."/>
        </authorList>
    </citation>
    <scope>NUCLEOTIDE SEQUENCE [LARGE SCALE GENOMIC DNA]</scope>
    <source>
        <strain evidence="3">SgZ-7</strain>
    </source>
</reference>
<dbReference type="InterPro" id="IPR029410">
    <property type="entry name" value="CAP_assoc"/>
</dbReference>
<dbReference type="Pfam" id="PF00188">
    <property type="entry name" value="CAP"/>
    <property type="match status" value="1"/>
</dbReference>
<keyword evidence="3" id="KW-0645">Protease</keyword>
<dbReference type="Pfam" id="PF14504">
    <property type="entry name" value="CAP_assoc_N"/>
    <property type="match status" value="1"/>
</dbReference>
<keyword evidence="3" id="KW-0378">Hydrolase</keyword>
<dbReference type="PANTHER" id="PTHR31157:SF1">
    <property type="entry name" value="SCP DOMAIN-CONTAINING PROTEIN"/>
    <property type="match status" value="1"/>
</dbReference>
<comment type="caution">
    <text evidence="3">The sequence shown here is derived from an EMBL/GenBank/DDBJ whole genome shotgun (WGS) entry which is preliminary data.</text>
</comment>
<sequence length="378" mass="43965">MIRTLKWIAFLFLLTILWPVIENKIDNDKFAQSMDRFQSQIDEWDENSTVLSAIEPIVKSIQSFLAQLNIHVEWPNDIQKESPLVQKPELQVPSEQTFSIHNMELGYDKSIVEQQTGPAKRVTRNEYGLKWHAYHKDFHNFFMAMYDSNNKVVGLYTNQDLIASKNGIHIGTSKEMVLEVLGNPISGLQKGMTIYQFQEDRNYDVFELDEAYVTIFYDKYAGNTVTAMQIISKGVEQKKRDFYTKASQELTIGFEYQMFDLTNATRVQHQLPILIWDDHVSETARKHSLDMAEKQYFDHTNLEGESPFDRMKEDDVTFRLAGENLAYGQSSSIFAHEGLMNSYGHRKNILQKDFEYLGVGVAFNKESHPYYTQNYYAN</sequence>
<feature type="domain" description="CAP-associated" evidence="2">
    <location>
        <begin position="105"/>
        <end position="242"/>
    </location>
</feature>
<evidence type="ECO:0000259" key="1">
    <source>
        <dbReference type="Pfam" id="PF00188"/>
    </source>
</evidence>
<keyword evidence="4" id="KW-1185">Reference proteome</keyword>
<dbReference type="PANTHER" id="PTHR31157">
    <property type="entry name" value="SCP DOMAIN-CONTAINING PROTEIN"/>
    <property type="match status" value="1"/>
</dbReference>
<accession>A0A6B3TTI2</accession>
<proteinExistence type="predicted"/>
<protein>
    <submittedName>
        <fullName evidence="3">Serine protease</fullName>
    </submittedName>
</protein>
<organism evidence="3 4">
    <name type="scientific">Neobacillus thermocopriae</name>
    <dbReference type="NCBI Taxonomy" id="1215031"/>
    <lineage>
        <taxon>Bacteria</taxon>
        <taxon>Bacillati</taxon>
        <taxon>Bacillota</taxon>
        <taxon>Bacilli</taxon>
        <taxon>Bacillales</taxon>
        <taxon>Bacillaceae</taxon>
        <taxon>Neobacillus</taxon>
    </lineage>
</organism>
<dbReference type="AlphaFoldDB" id="A0A6B3TTI2"/>
<dbReference type="GO" id="GO:0006508">
    <property type="term" value="P:proteolysis"/>
    <property type="evidence" value="ECO:0007669"/>
    <property type="project" value="UniProtKB-KW"/>
</dbReference>
<name>A0A6B3TTI2_9BACI</name>
<evidence type="ECO:0000259" key="2">
    <source>
        <dbReference type="Pfam" id="PF14504"/>
    </source>
</evidence>
<dbReference type="Gene3D" id="3.40.33.10">
    <property type="entry name" value="CAP"/>
    <property type="match status" value="1"/>
</dbReference>